<proteinExistence type="predicted"/>
<name>A0A7S2DNR8_9EUKA</name>
<sequence length="109" mass="11685">MLGADVLAVRRAGLPLRIRPCSASSPLSKAPYLFLPPRTFLFEAPASCFAMPFVVCTSVACPLSSVFVWPQQQQYIAMAKAAQAPASISAAAIQDRNRWGGSFSAMMDC</sequence>
<accession>A0A7S2DNR8</accession>
<protein>
    <submittedName>
        <fullName evidence="1">Uncharacterized protein</fullName>
    </submittedName>
</protein>
<organism evidence="1">
    <name type="scientific">Haptolina brevifila</name>
    <dbReference type="NCBI Taxonomy" id="156173"/>
    <lineage>
        <taxon>Eukaryota</taxon>
        <taxon>Haptista</taxon>
        <taxon>Haptophyta</taxon>
        <taxon>Prymnesiophyceae</taxon>
        <taxon>Prymnesiales</taxon>
        <taxon>Prymnesiaceae</taxon>
        <taxon>Haptolina</taxon>
    </lineage>
</organism>
<dbReference type="EMBL" id="HBGU01034012">
    <property type="protein sequence ID" value="CAD9458095.1"/>
    <property type="molecule type" value="Transcribed_RNA"/>
</dbReference>
<gene>
    <name evidence="1" type="ORF">CBRE1094_LOCUS18590</name>
</gene>
<evidence type="ECO:0000313" key="1">
    <source>
        <dbReference type="EMBL" id="CAD9458095.1"/>
    </source>
</evidence>
<reference evidence="1" key="1">
    <citation type="submission" date="2021-01" db="EMBL/GenBank/DDBJ databases">
        <authorList>
            <person name="Corre E."/>
            <person name="Pelletier E."/>
            <person name="Niang G."/>
            <person name="Scheremetjew M."/>
            <person name="Finn R."/>
            <person name="Kale V."/>
            <person name="Holt S."/>
            <person name="Cochrane G."/>
            <person name="Meng A."/>
            <person name="Brown T."/>
            <person name="Cohen L."/>
        </authorList>
    </citation>
    <scope>NUCLEOTIDE SEQUENCE</scope>
    <source>
        <strain evidence="1">UTEX LB 985</strain>
    </source>
</reference>
<dbReference type="AlphaFoldDB" id="A0A7S2DNR8"/>